<evidence type="ECO:0000313" key="5">
    <source>
        <dbReference type="Proteomes" id="UP000231702"/>
    </source>
</evidence>
<dbReference type="AlphaFoldDB" id="A0A285JH59"/>
<feature type="transmembrane region" description="Helical" evidence="1">
    <location>
        <begin position="51"/>
        <end position="73"/>
    </location>
</feature>
<evidence type="ECO:0000313" key="4">
    <source>
        <dbReference type="Proteomes" id="UP000231655"/>
    </source>
</evidence>
<accession>A0A285JH59</accession>
<reference evidence="2 5" key="2">
    <citation type="journal article" date="2018" name="Int. J. Syst. Evol. Microbiol.">
        <title>Pseudooceanicola lipolyticus sp. nov., a marine alphaproteobacterium, reclassification of Oceanicola flagellatus as Pseudooceanicola flagellatus comb. nov. and emended description of the genus Pseudooceanicola.</title>
        <authorList>
            <person name="Huang M.-M."/>
            <person name="Guo L.-L."/>
            <person name="Wu Y.-H."/>
            <person name="Lai Q.-L."/>
            <person name="Shao Z.-Z."/>
            <person name="Wang C.-S."/>
            <person name="Wu M."/>
            <person name="Xu X.-W."/>
        </authorList>
    </citation>
    <scope>NUCLEOTIDE SEQUENCE [LARGE SCALE GENOMIC DNA]</scope>
    <source>
        <strain evidence="2 5">Ar-45</strain>
    </source>
</reference>
<evidence type="ECO:0000313" key="2">
    <source>
        <dbReference type="EMBL" id="PJE26451.1"/>
    </source>
</evidence>
<name>A0A285JH59_9RHOB</name>
<keyword evidence="1" id="KW-0472">Membrane</keyword>
<reference evidence="3 4" key="1">
    <citation type="submission" date="2017-09" db="EMBL/GenBank/DDBJ databases">
        <authorList>
            <person name="Ehlers B."/>
            <person name="Leendertz F.H."/>
        </authorList>
    </citation>
    <scope>NUCLEOTIDE SEQUENCE [LARGE SCALE GENOMIC DNA]</scope>
    <source>
        <strain evidence="3 4">CGMCC 1.12662</strain>
    </source>
</reference>
<dbReference type="EMBL" id="PGTD01000022">
    <property type="protein sequence ID" value="PJE26451.1"/>
    <property type="molecule type" value="Genomic_DNA"/>
</dbReference>
<evidence type="ECO:0000313" key="3">
    <source>
        <dbReference type="EMBL" id="SNY59612.1"/>
    </source>
</evidence>
<keyword evidence="1" id="KW-1133">Transmembrane helix</keyword>
<dbReference type="RefSeq" id="WP_097147477.1">
    <property type="nucleotide sequence ID" value="NZ_OBEA01000009.1"/>
</dbReference>
<keyword evidence="1" id="KW-0812">Transmembrane</keyword>
<feature type="transmembrane region" description="Helical" evidence="1">
    <location>
        <begin position="20"/>
        <end position="45"/>
    </location>
</feature>
<sequence length="118" mass="12325">MLGQPNPAANYPAQRLKHRVGFSLAGIALILPGLGLLSVSLWMLLAELRDPLFASTVLGGLYVGLGLICLGLARRRPRHPVPPPPAARGLGPELVSALLQGVSAGMAARASMRPPPRP</sequence>
<dbReference type="EMBL" id="OBEA01000009">
    <property type="protein sequence ID" value="SNY59612.1"/>
    <property type="molecule type" value="Genomic_DNA"/>
</dbReference>
<organism evidence="3 4">
    <name type="scientific">Pseudooceanicola antarcticus</name>
    <dbReference type="NCBI Taxonomy" id="1247613"/>
    <lineage>
        <taxon>Bacteria</taxon>
        <taxon>Pseudomonadati</taxon>
        <taxon>Pseudomonadota</taxon>
        <taxon>Alphaproteobacteria</taxon>
        <taxon>Rhodobacterales</taxon>
        <taxon>Paracoccaceae</taxon>
        <taxon>Pseudooceanicola</taxon>
    </lineage>
</organism>
<dbReference type="Proteomes" id="UP000231702">
    <property type="component" value="Unassembled WGS sequence"/>
</dbReference>
<dbReference type="Proteomes" id="UP000231655">
    <property type="component" value="Unassembled WGS sequence"/>
</dbReference>
<gene>
    <name evidence="2" type="ORF">CVM39_18080</name>
    <name evidence="3" type="ORF">SAMN06297129_3799</name>
</gene>
<protein>
    <submittedName>
        <fullName evidence="3">Putative Holin-X, holin superfamily III</fullName>
    </submittedName>
</protein>
<dbReference type="Pfam" id="PF07332">
    <property type="entry name" value="Phage_holin_3_6"/>
    <property type="match status" value="1"/>
</dbReference>
<keyword evidence="5" id="KW-1185">Reference proteome</keyword>
<proteinExistence type="predicted"/>
<evidence type="ECO:0000256" key="1">
    <source>
        <dbReference type="SAM" id="Phobius"/>
    </source>
</evidence>
<dbReference type="InterPro" id="IPR009937">
    <property type="entry name" value="Phage_holin_3_6"/>
</dbReference>